<dbReference type="Pfam" id="PF04468">
    <property type="entry name" value="PSP1"/>
    <property type="match status" value="1"/>
</dbReference>
<dbReference type="InterPro" id="IPR047767">
    <property type="entry name" value="PSP1-like"/>
</dbReference>
<sequence length="266" mass="30352">MVLVGVENYPEKRTVYFILEETDLVQENWCTFELKEGKGLGKVKFITPIKENPLFSGGRDLKKATSADIQESEHRQEIEKKAYQVALEKISFRKLPIKLIVTKYPIGSKRITFYYTAKQRVDFRVLVKDLAAVFKLRIQMQQVGVRDEPQLLRSCGVCGRTVCCALFLAKRKEKLNSVSLEAARVQNLPLSSSKISGVCGRLRCCLNFEYSTYSALKKKFPQVGQTIQWQNEKVKVVGRNLLKGTVVVETEKGIRKLLQNKDLAKK</sequence>
<dbReference type="NCBIfam" id="NF041131">
    <property type="entry name" value="RicT_YaaT_fam"/>
    <property type="match status" value="1"/>
</dbReference>
<feature type="domain" description="PSP1 C-terminal" evidence="1">
    <location>
        <begin position="58"/>
        <end position="143"/>
    </location>
</feature>
<dbReference type="AlphaFoldDB" id="A0A523Y483"/>
<comment type="caution">
    <text evidence="2">The sequence shown here is derived from an EMBL/GenBank/DDBJ whole genome shotgun (WGS) entry which is preliminary data.</text>
</comment>
<gene>
    <name evidence="2" type="ORF">E3J32_00540</name>
</gene>
<dbReference type="GO" id="GO:0005737">
    <property type="term" value="C:cytoplasm"/>
    <property type="evidence" value="ECO:0007669"/>
    <property type="project" value="TreeGrafter"/>
</dbReference>
<evidence type="ECO:0000313" key="3">
    <source>
        <dbReference type="Proteomes" id="UP000315669"/>
    </source>
</evidence>
<dbReference type="InterPro" id="IPR007557">
    <property type="entry name" value="PSP1_C"/>
</dbReference>
<accession>A0A523Y483</accession>
<dbReference type="PANTHER" id="PTHR43830">
    <property type="entry name" value="PROTEIN PSP1"/>
    <property type="match status" value="1"/>
</dbReference>
<dbReference type="EMBL" id="SOII01000038">
    <property type="protein sequence ID" value="TET86341.1"/>
    <property type="molecule type" value="Genomic_DNA"/>
</dbReference>
<protein>
    <submittedName>
        <fullName evidence="2">Stage 0 sporulation protein</fullName>
    </submittedName>
</protein>
<reference evidence="2 3" key="1">
    <citation type="submission" date="2019-03" db="EMBL/GenBank/DDBJ databases">
        <title>Metabolic potential of uncultured bacteria and archaea associated with petroleum seepage in deep-sea sediments.</title>
        <authorList>
            <person name="Dong X."/>
            <person name="Hubert C."/>
        </authorList>
    </citation>
    <scope>NUCLEOTIDE SEQUENCE [LARGE SCALE GENOMIC DNA]</scope>
    <source>
        <strain evidence="2">E29_bin25</strain>
    </source>
</reference>
<evidence type="ECO:0000313" key="2">
    <source>
        <dbReference type="EMBL" id="TET86341.1"/>
    </source>
</evidence>
<dbReference type="PROSITE" id="PS51411">
    <property type="entry name" value="PSP1_C"/>
    <property type="match status" value="1"/>
</dbReference>
<dbReference type="Proteomes" id="UP000315669">
    <property type="component" value="Unassembled WGS sequence"/>
</dbReference>
<proteinExistence type="predicted"/>
<name>A0A523Y483_UNCAE</name>
<evidence type="ECO:0000259" key="1">
    <source>
        <dbReference type="PROSITE" id="PS51411"/>
    </source>
</evidence>
<organism evidence="2 3">
    <name type="scientific">Aerophobetes bacterium</name>
    <dbReference type="NCBI Taxonomy" id="2030807"/>
    <lineage>
        <taxon>Bacteria</taxon>
        <taxon>Candidatus Aerophobota</taxon>
    </lineage>
</organism>
<dbReference type="PANTHER" id="PTHR43830:SF3">
    <property type="entry name" value="PROTEIN PSP1"/>
    <property type="match status" value="1"/>
</dbReference>